<keyword evidence="1 5" id="KW-0436">Ligase</keyword>
<sequence length="506" mass="54867">MSLLIEAERYVANQSAHIALNSFVTPLRRHAGRWHDQAKEADSRRGQGKPKSRLDGQFIAVKDNICTRDFPTTCASKALGTFTSPFNATVVQQLEGAGAIIAGKTNLDEFGMGSHSVHSRFGAVKNINRSRDSSHLSAGGSSGGSALAVATDQCHSAIGTDTGGSVRLPAAYTGTVGFKPSYGLLSRWGVVAYANSLDTVGILAKRTSVVRDVFNTLNKHDPRDPTSLPPESRSRMSSYLNSHHPSRSKSTPFRIGVPLEYNISELSPSVRQAWSRSLEYLRQQGHIIQPVSLPMTKLALSAYYILAPAEASSNLAKYDGVRYGSRFDDSKCDNKSENYLYMNTRGEGFGAEVKRRIMLGAFSLSAQAIDNYFTQAQRIRRLVRNDFDLAFRAEHPLALGPYSIEQQTRQSGVDVLICPTAPSPPPTISDVMSAEATRSPLDAYVNDVFTVPASLAGLPAISVPVFGKRGTDNQESEILTGIQIIGQYGDDKLVLEVGEILEGHGL</sequence>
<feature type="active site" description="Charge relay system" evidence="5">
    <location>
        <position position="141"/>
    </location>
</feature>
<feature type="active site" description="Charge relay system" evidence="5">
    <location>
        <position position="62"/>
    </location>
</feature>
<dbReference type="EC" id="6.3.5.7" evidence="5"/>
<keyword evidence="4 5" id="KW-0648">Protein biosynthesis</keyword>
<feature type="compositionally biased region" description="Basic and acidic residues" evidence="6">
    <location>
        <begin position="34"/>
        <end position="45"/>
    </location>
</feature>
<feature type="region of interest" description="Disordered" evidence="6">
    <location>
        <begin position="217"/>
        <end position="251"/>
    </location>
</feature>
<dbReference type="GO" id="GO:0070681">
    <property type="term" value="P:glutaminyl-tRNAGln biosynthesis via transamidation"/>
    <property type="evidence" value="ECO:0007669"/>
    <property type="project" value="UniProtKB-UniRule"/>
</dbReference>
<keyword evidence="5" id="KW-0496">Mitochondrion</keyword>
<name>A0A1L9Q5A9_ASPVE</name>
<keyword evidence="2 5" id="KW-0547">Nucleotide-binding</keyword>
<dbReference type="GO" id="GO:0005739">
    <property type="term" value="C:mitochondrion"/>
    <property type="evidence" value="ECO:0007669"/>
    <property type="project" value="UniProtKB-SubCell"/>
</dbReference>
<feature type="region of interest" description="Disordered" evidence="6">
    <location>
        <begin position="34"/>
        <end position="54"/>
    </location>
</feature>
<comment type="similarity">
    <text evidence="5">Belongs to the amidase family. GatA subfamily.</text>
</comment>
<dbReference type="InterPro" id="IPR004412">
    <property type="entry name" value="GatA"/>
</dbReference>
<comment type="subcellular location">
    <subcellularLocation>
        <location evidence="5">Mitochondrion</location>
    </subcellularLocation>
</comment>
<evidence type="ECO:0000259" key="7">
    <source>
        <dbReference type="Pfam" id="PF01425"/>
    </source>
</evidence>
<evidence type="ECO:0000256" key="1">
    <source>
        <dbReference type="ARBA" id="ARBA00022598"/>
    </source>
</evidence>
<keyword evidence="9" id="KW-1185">Reference proteome</keyword>
<dbReference type="InterPro" id="IPR036928">
    <property type="entry name" value="AS_sf"/>
</dbReference>
<evidence type="ECO:0000256" key="3">
    <source>
        <dbReference type="ARBA" id="ARBA00022840"/>
    </source>
</evidence>
<dbReference type="GO" id="GO:0050567">
    <property type="term" value="F:glutaminyl-tRNA synthase (glutamine-hydrolyzing) activity"/>
    <property type="evidence" value="ECO:0007669"/>
    <property type="project" value="UniProtKB-UniRule"/>
</dbReference>
<dbReference type="STRING" id="1036611.A0A1L9Q5A9"/>
<evidence type="ECO:0000256" key="6">
    <source>
        <dbReference type="SAM" id="MobiDB-lite"/>
    </source>
</evidence>
<comment type="function">
    <text evidence="5">Allows the formation of correctly charged Gln-tRNA(Gln) through the transamidation of misacylated Glu-tRNA(Gln) in the mitochondria. The reaction takes place in the presence of glutamine and ATP through an activated gamma-phospho-Glu-tRNA(Gln).</text>
</comment>
<evidence type="ECO:0000256" key="5">
    <source>
        <dbReference type="HAMAP-Rule" id="MF_03150"/>
    </source>
</evidence>
<dbReference type="Proteomes" id="UP000184073">
    <property type="component" value="Unassembled WGS sequence"/>
</dbReference>
<feature type="compositionally biased region" description="Polar residues" evidence="6">
    <location>
        <begin position="235"/>
        <end position="251"/>
    </location>
</feature>
<reference evidence="9" key="1">
    <citation type="journal article" date="2017" name="Genome Biol.">
        <title>Comparative genomics reveals high biological diversity and specific adaptations in the industrially and medically important fungal genus Aspergillus.</title>
        <authorList>
            <person name="de Vries R.P."/>
            <person name="Riley R."/>
            <person name="Wiebenga A."/>
            <person name="Aguilar-Osorio G."/>
            <person name="Amillis S."/>
            <person name="Uchima C.A."/>
            <person name="Anderluh G."/>
            <person name="Asadollahi M."/>
            <person name="Askin M."/>
            <person name="Barry K."/>
            <person name="Battaglia E."/>
            <person name="Bayram O."/>
            <person name="Benocci T."/>
            <person name="Braus-Stromeyer S.A."/>
            <person name="Caldana C."/>
            <person name="Canovas D."/>
            <person name="Cerqueira G.C."/>
            <person name="Chen F."/>
            <person name="Chen W."/>
            <person name="Choi C."/>
            <person name="Clum A."/>
            <person name="Dos Santos R.A."/>
            <person name="Damasio A.R."/>
            <person name="Diallinas G."/>
            <person name="Emri T."/>
            <person name="Fekete E."/>
            <person name="Flipphi M."/>
            <person name="Freyberg S."/>
            <person name="Gallo A."/>
            <person name="Gournas C."/>
            <person name="Habgood R."/>
            <person name="Hainaut M."/>
            <person name="Harispe M.L."/>
            <person name="Henrissat B."/>
            <person name="Hilden K.S."/>
            <person name="Hope R."/>
            <person name="Hossain A."/>
            <person name="Karabika E."/>
            <person name="Karaffa L."/>
            <person name="Karanyi Z."/>
            <person name="Krasevec N."/>
            <person name="Kuo A."/>
            <person name="Kusch H."/>
            <person name="LaButti K."/>
            <person name="Lagendijk E.L."/>
            <person name="Lapidus A."/>
            <person name="Levasseur A."/>
            <person name="Lindquist E."/>
            <person name="Lipzen A."/>
            <person name="Logrieco A.F."/>
            <person name="MacCabe A."/>
            <person name="Maekelae M.R."/>
            <person name="Malavazi I."/>
            <person name="Melin P."/>
            <person name="Meyer V."/>
            <person name="Mielnichuk N."/>
            <person name="Miskei M."/>
            <person name="Molnar A.P."/>
            <person name="Mule G."/>
            <person name="Ngan C.Y."/>
            <person name="Orejas M."/>
            <person name="Orosz E."/>
            <person name="Ouedraogo J.P."/>
            <person name="Overkamp K.M."/>
            <person name="Park H.-S."/>
            <person name="Perrone G."/>
            <person name="Piumi F."/>
            <person name="Punt P.J."/>
            <person name="Ram A.F."/>
            <person name="Ramon A."/>
            <person name="Rauscher S."/>
            <person name="Record E."/>
            <person name="Riano-Pachon D.M."/>
            <person name="Robert V."/>
            <person name="Roehrig J."/>
            <person name="Ruller R."/>
            <person name="Salamov A."/>
            <person name="Salih N.S."/>
            <person name="Samson R.A."/>
            <person name="Sandor E."/>
            <person name="Sanguinetti M."/>
            <person name="Schuetze T."/>
            <person name="Sepcic K."/>
            <person name="Shelest E."/>
            <person name="Sherlock G."/>
            <person name="Sophianopoulou V."/>
            <person name="Squina F.M."/>
            <person name="Sun H."/>
            <person name="Susca A."/>
            <person name="Todd R.B."/>
            <person name="Tsang A."/>
            <person name="Unkles S.E."/>
            <person name="van de Wiele N."/>
            <person name="van Rossen-Uffink D."/>
            <person name="Oliveira J.V."/>
            <person name="Vesth T.C."/>
            <person name="Visser J."/>
            <person name="Yu J.-H."/>
            <person name="Zhou M."/>
            <person name="Andersen M.R."/>
            <person name="Archer D.B."/>
            <person name="Baker S.E."/>
            <person name="Benoit I."/>
            <person name="Brakhage A.A."/>
            <person name="Braus G.H."/>
            <person name="Fischer R."/>
            <person name="Frisvad J.C."/>
            <person name="Goldman G.H."/>
            <person name="Houbraken J."/>
            <person name="Oakley B."/>
            <person name="Pocsi I."/>
            <person name="Scazzocchio C."/>
            <person name="Seiboth B."/>
            <person name="vanKuyk P.A."/>
            <person name="Wortman J."/>
            <person name="Dyer P.S."/>
            <person name="Grigoriev I.V."/>
        </authorList>
    </citation>
    <scope>NUCLEOTIDE SEQUENCE [LARGE SCALE GENOMIC DNA]</scope>
    <source>
        <strain evidence="9">CBS 583.65</strain>
    </source>
</reference>
<evidence type="ECO:0000313" key="9">
    <source>
        <dbReference type="Proteomes" id="UP000184073"/>
    </source>
</evidence>
<dbReference type="PANTHER" id="PTHR11895">
    <property type="entry name" value="TRANSAMIDASE"/>
    <property type="match status" value="1"/>
</dbReference>
<dbReference type="PANTHER" id="PTHR11895:SF7">
    <property type="entry name" value="GLUTAMYL-TRNA(GLN) AMIDOTRANSFERASE SUBUNIT A, MITOCHONDRIAL"/>
    <property type="match status" value="1"/>
</dbReference>
<protein>
    <recommendedName>
        <fullName evidence="5">Glutamyl-tRNA(Gln) amidotransferase subunit A, mitochondrial</fullName>
        <shortName evidence="5">Glu-AdT subunit A</shortName>
        <ecNumber evidence="5">6.3.5.7</ecNumber>
    </recommendedName>
</protein>
<evidence type="ECO:0000256" key="4">
    <source>
        <dbReference type="ARBA" id="ARBA00022917"/>
    </source>
</evidence>
<comment type="subunit">
    <text evidence="5">Subunit of the heterotrimeric GatCAB amidotransferase (AdT) complex, composed of A, B and C subunits.</text>
</comment>
<evidence type="ECO:0000256" key="2">
    <source>
        <dbReference type="ARBA" id="ARBA00022741"/>
    </source>
</evidence>
<feature type="active site" description="Acyl-ester intermediate" evidence="5">
    <location>
        <position position="165"/>
    </location>
</feature>
<dbReference type="SUPFAM" id="SSF75304">
    <property type="entry name" value="Amidase signature (AS) enzymes"/>
    <property type="match status" value="1"/>
</dbReference>
<organism evidence="8 9">
    <name type="scientific">Aspergillus versicolor CBS 583.65</name>
    <dbReference type="NCBI Taxonomy" id="1036611"/>
    <lineage>
        <taxon>Eukaryota</taxon>
        <taxon>Fungi</taxon>
        <taxon>Dikarya</taxon>
        <taxon>Ascomycota</taxon>
        <taxon>Pezizomycotina</taxon>
        <taxon>Eurotiomycetes</taxon>
        <taxon>Eurotiomycetidae</taxon>
        <taxon>Eurotiales</taxon>
        <taxon>Aspergillaceae</taxon>
        <taxon>Aspergillus</taxon>
        <taxon>Aspergillus subgen. Nidulantes</taxon>
    </lineage>
</organism>
<dbReference type="InterPro" id="IPR000120">
    <property type="entry name" value="Amidase"/>
</dbReference>
<gene>
    <name evidence="8" type="ORF">ASPVEDRAFT_145229</name>
</gene>
<keyword evidence="3 5" id="KW-0067">ATP-binding</keyword>
<dbReference type="Gene3D" id="3.90.1300.10">
    <property type="entry name" value="Amidase signature (AS) domain"/>
    <property type="match status" value="1"/>
</dbReference>
<dbReference type="EMBL" id="KV878141">
    <property type="protein sequence ID" value="OJJ08960.1"/>
    <property type="molecule type" value="Genomic_DNA"/>
</dbReference>
<dbReference type="GO" id="GO:0030956">
    <property type="term" value="C:glutamyl-tRNA(Gln) amidotransferase complex"/>
    <property type="evidence" value="ECO:0007669"/>
    <property type="project" value="UniProtKB-UniRule"/>
</dbReference>
<dbReference type="InterPro" id="IPR023631">
    <property type="entry name" value="Amidase_dom"/>
</dbReference>
<accession>A0A1L9Q5A9</accession>
<dbReference type="GO" id="GO:0005524">
    <property type="term" value="F:ATP binding"/>
    <property type="evidence" value="ECO:0007669"/>
    <property type="project" value="UniProtKB-KW"/>
</dbReference>
<dbReference type="RefSeq" id="XP_040674722.1">
    <property type="nucleotide sequence ID" value="XM_040808050.1"/>
</dbReference>
<dbReference type="OrthoDB" id="421993at2759"/>
<dbReference type="HAMAP" id="MF_00120">
    <property type="entry name" value="GatA"/>
    <property type="match status" value="1"/>
</dbReference>
<dbReference type="Pfam" id="PF01425">
    <property type="entry name" value="Amidase"/>
    <property type="match status" value="1"/>
</dbReference>
<feature type="domain" description="Amidase" evidence="7">
    <location>
        <begin position="15"/>
        <end position="495"/>
    </location>
</feature>
<proteinExistence type="inferred from homology"/>
<dbReference type="GeneID" id="63723561"/>
<dbReference type="AlphaFoldDB" id="A0A1L9Q5A9"/>
<comment type="catalytic activity">
    <reaction evidence="5">
        <text>L-glutamyl-tRNA(Gln) + L-glutamine + ATP + H2O = L-glutaminyl-tRNA(Gln) + L-glutamate + ADP + phosphate + H(+)</text>
        <dbReference type="Rhea" id="RHEA:17521"/>
        <dbReference type="Rhea" id="RHEA-COMP:9681"/>
        <dbReference type="Rhea" id="RHEA-COMP:9684"/>
        <dbReference type="ChEBI" id="CHEBI:15377"/>
        <dbReference type="ChEBI" id="CHEBI:15378"/>
        <dbReference type="ChEBI" id="CHEBI:29985"/>
        <dbReference type="ChEBI" id="CHEBI:30616"/>
        <dbReference type="ChEBI" id="CHEBI:43474"/>
        <dbReference type="ChEBI" id="CHEBI:58359"/>
        <dbReference type="ChEBI" id="CHEBI:78520"/>
        <dbReference type="ChEBI" id="CHEBI:78521"/>
        <dbReference type="ChEBI" id="CHEBI:456216"/>
        <dbReference type="EC" id="6.3.5.7"/>
    </reaction>
</comment>
<dbReference type="GO" id="GO:0032543">
    <property type="term" value="P:mitochondrial translation"/>
    <property type="evidence" value="ECO:0007669"/>
    <property type="project" value="UniProtKB-UniRule"/>
</dbReference>
<evidence type="ECO:0000313" key="8">
    <source>
        <dbReference type="EMBL" id="OJJ08960.1"/>
    </source>
</evidence>
<dbReference type="VEuPathDB" id="FungiDB:ASPVEDRAFT_145229"/>